<comment type="function">
    <text evidence="1 11">Required for replication-independent chromatin assembly and for the periodic repression of histone gene transcription during the cell cycle.</text>
</comment>
<feature type="domain" description="CAF1B/HIR1 beta-propeller" evidence="13">
    <location>
        <begin position="29"/>
        <end position="357"/>
    </location>
</feature>
<evidence type="ECO:0000256" key="11">
    <source>
        <dbReference type="RuleBase" id="RU364014"/>
    </source>
</evidence>
<dbReference type="Proteomes" id="UP001150569">
    <property type="component" value="Unassembled WGS sequence"/>
</dbReference>
<comment type="subcellular location">
    <subcellularLocation>
        <location evidence="2 11">Nucleus</location>
    </subcellularLocation>
</comment>
<keyword evidence="15" id="KW-1185">Reference proteome</keyword>
<dbReference type="OrthoDB" id="1741719at2759"/>
<dbReference type="CDD" id="cd00200">
    <property type="entry name" value="WD40"/>
    <property type="match status" value="1"/>
</dbReference>
<evidence type="ECO:0000259" key="13">
    <source>
        <dbReference type="Pfam" id="PF24105"/>
    </source>
</evidence>
<accession>A0A9W8DTP2</accession>
<keyword evidence="8 11" id="KW-0804">Transcription</keyword>
<evidence type="ECO:0000256" key="3">
    <source>
        <dbReference type="ARBA" id="ARBA00007306"/>
    </source>
</evidence>
<dbReference type="EMBL" id="JANBPT010000234">
    <property type="protein sequence ID" value="KAJ1925206.1"/>
    <property type="molecule type" value="Genomic_DNA"/>
</dbReference>
<dbReference type="InterPro" id="IPR001680">
    <property type="entry name" value="WD40_rpt"/>
</dbReference>
<dbReference type="PROSITE" id="PS50294">
    <property type="entry name" value="WD_REPEATS_REGION"/>
    <property type="match status" value="4"/>
</dbReference>
<feature type="repeat" description="WD" evidence="10">
    <location>
        <begin position="127"/>
        <end position="168"/>
    </location>
</feature>
<gene>
    <name evidence="14" type="primary">HIR1_2</name>
    <name evidence="14" type="ORF">IWQ60_004699</name>
</gene>
<dbReference type="Gene3D" id="2.130.10.10">
    <property type="entry name" value="YVTN repeat-like/Quinoprotein amine dehydrogenase"/>
    <property type="match status" value="2"/>
</dbReference>
<dbReference type="GO" id="GO:0031491">
    <property type="term" value="F:nucleosome binding"/>
    <property type="evidence" value="ECO:0007669"/>
    <property type="project" value="TreeGrafter"/>
</dbReference>
<keyword evidence="9 11" id="KW-0539">Nucleus</keyword>
<dbReference type="InterPro" id="IPR015943">
    <property type="entry name" value="WD40/YVTN_repeat-like_dom_sf"/>
</dbReference>
<organism evidence="14 15">
    <name type="scientific">Tieghemiomyces parasiticus</name>
    <dbReference type="NCBI Taxonomy" id="78921"/>
    <lineage>
        <taxon>Eukaryota</taxon>
        <taxon>Fungi</taxon>
        <taxon>Fungi incertae sedis</taxon>
        <taxon>Zoopagomycota</taxon>
        <taxon>Kickxellomycotina</taxon>
        <taxon>Dimargaritomycetes</taxon>
        <taxon>Dimargaritales</taxon>
        <taxon>Dimargaritaceae</taxon>
        <taxon>Tieghemiomyces</taxon>
    </lineage>
</organism>
<dbReference type="InterPro" id="IPR031120">
    <property type="entry name" value="HIR1-like"/>
</dbReference>
<dbReference type="PANTHER" id="PTHR13831">
    <property type="entry name" value="MEMBER OF THE HIR1 FAMILY OF WD-REPEAT PROTEINS"/>
    <property type="match status" value="1"/>
</dbReference>
<evidence type="ECO:0000256" key="1">
    <source>
        <dbReference type="ARBA" id="ARBA00002677"/>
    </source>
</evidence>
<dbReference type="InterPro" id="IPR036322">
    <property type="entry name" value="WD40_repeat_dom_sf"/>
</dbReference>
<comment type="similarity">
    <text evidence="3 11">Belongs to the WD repeat HIR1 family.</text>
</comment>
<evidence type="ECO:0000256" key="6">
    <source>
        <dbReference type="ARBA" id="ARBA00022853"/>
    </source>
</evidence>
<dbReference type="Pfam" id="PF24105">
    <property type="entry name" value="Beta-prop_CAF1B_HIR1"/>
    <property type="match status" value="1"/>
</dbReference>
<evidence type="ECO:0000313" key="15">
    <source>
        <dbReference type="Proteomes" id="UP001150569"/>
    </source>
</evidence>
<feature type="repeat" description="WD" evidence="10">
    <location>
        <begin position="169"/>
        <end position="200"/>
    </location>
</feature>
<dbReference type="PANTHER" id="PTHR13831:SF0">
    <property type="entry name" value="PROTEIN HIRA"/>
    <property type="match status" value="1"/>
</dbReference>
<dbReference type="SUPFAM" id="SSF50978">
    <property type="entry name" value="WD40 repeat-like"/>
    <property type="match status" value="2"/>
</dbReference>
<feature type="repeat" description="WD" evidence="10">
    <location>
        <begin position="68"/>
        <end position="110"/>
    </location>
</feature>
<comment type="caution">
    <text evidence="14">The sequence shown here is derived from an EMBL/GenBank/DDBJ whole genome shotgun (WGS) entry which is preliminary data.</text>
</comment>
<evidence type="ECO:0000256" key="7">
    <source>
        <dbReference type="ARBA" id="ARBA00023015"/>
    </source>
</evidence>
<dbReference type="GO" id="GO:0006355">
    <property type="term" value="P:regulation of DNA-templated transcription"/>
    <property type="evidence" value="ECO:0007669"/>
    <property type="project" value="InterPro"/>
</dbReference>
<dbReference type="GO" id="GO:0000417">
    <property type="term" value="C:HIR complex"/>
    <property type="evidence" value="ECO:0007669"/>
    <property type="project" value="TreeGrafter"/>
</dbReference>
<evidence type="ECO:0000256" key="2">
    <source>
        <dbReference type="ARBA" id="ARBA00004123"/>
    </source>
</evidence>
<dbReference type="PROSITE" id="PS00678">
    <property type="entry name" value="WD_REPEATS_1"/>
    <property type="match status" value="1"/>
</dbReference>
<name>A0A9W8DTP2_9FUNG</name>
<keyword evidence="5 11" id="KW-0677">Repeat</keyword>
<proteinExistence type="inferred from homology"/>
<dbReference type="PROSITE" id="PS50082">
    <property type="entry name" value="WD_REPEATS_2"/>
    <property type="match status" value="4"/>
</dbReference>
<dbReference type="GO" id="GO:0005634">
    <property type="term" value="C:nucleus"/>
    <property type="evidence" value="ECO:0007669"/>
    <property type="project" value="UniProtKB-SubCell"/>
</dbReference>
<dbReference type="InterPro" id="IPR055410">
    <property type="entry name" value="Beta-prop_CAF1B_HIR1"/>
</dbReference>
<evidence type="ECO:0000256" key="9">
    <source>
        <dbReference type="ARBA" id="ARBA00023242"/>
    </source>
</evidence>
<evidence type="ECO:0000259" key="12">
    <source>
        <dbReference type="Pfam" id="PF07569"/>
    </source>
</evidence>
<feature type="repeat" description="WD" evidence="10">
    <location>
        <begin position="14"/>
        <end position="48"/>
    </location>
</feature>
<keyword evidence="4 10" id="KW-0853">WD repeat</keyword>
<dbReference type="Pfam" id="PF09453">
    <property type="entry name" value="HIRA_B"/>
    <property type="match status" value="1"/>
</dbReference>
<keyword evidence="7 11" id="KW-0805">Transcription regulation</keyword>
<dbReference type="SMART" id="SM00320">
    <property type="entry name" value="WD40"/>
    <property type="match status" value="6"/>
</dbReference>
<reference evidence="14" key="1">
    <citation type="submission" date="2022-07" db="EMBL/GenBank/DDBJ databases">
        <title>Phylogenomic reconstructions and comparative analyses of Kickxellomycotina fungi.</title>
        <authorList>
            <person name="Reynolds N.K."/>
            <person name="Stajich J.E."/>
            <person name="Barry K."/>
            <person name="Grigoriev I.V."/>
            <person name="Crous P."/>
            <person name="Smith M.E."/>
        </authorList>
    </citation>
    <scope>NUCLEOTIDE SEQUENCE</scope>
    <source>
        <strain evidence="14">RSA 861</strain>
    </source>
</reference>
<protein>
    <recommendedName>
        <fullName evidence="11">Protein HIR</fullName>
    </recommendedName>
</protein>
<evidence type="ECO:0000256" key="10">
    <source>
        <dbReference type="PROSITE-ProRule" id="PRU00221"/>
    </source>
</evidence>
<evidence type="ECO:0000256" key="5">
    <source>
        <dbReference type="ARBA" id="ARBA00022737"/>
    </source>
</evidence>
<dbReference type="InterPro" id="IPR011494">
    <property type="entry name" value="HIRA-like_C"/>
</dbReference>
<evidence type="ECO:0000256" key="8">
    <source>
        <dbReference type="ARBA" id="ARBA00023163"/>
    </source>
</evidence>
<keyword evidence="11" id="KW-0678">Repressor</keyword>
<evidence type="ECO:0000313" key="14">
    <source>
        <dbReference type="EMBL" id="KAJ1925206.1"/>
    </source>
</evidence>
<dbReference type="Pfam" id="PF07569">
    <property type="entry name" value="Hira"/>
    <property type="match status" value="1"/>
</dbReference>
<dbReference type="InterPro" id="IPR019775">
    <property type="entry name" value="WD40_repeat_CS"/>
</dbReference>
<feature type="domain" description="Protein HIRA-like C-terminal" evidence="12">
    <location>
        <begin position="630"/>
        <end position="853"/>
    </location>
</feature>
<dbReference type="GO" id="GO:0006351">
    <property type="term" value="P:DNA-templated transcription"/>
    <property type="evidence" value="ECO:0007669"/>
    <property type="project" value="InterPro"/>
</dbReference>
<dbReference type="GO" id="GO:0000785">
    <property type="term" value="C:chromatin"/>
    <property type="evidence" value="ECO:0007669"/>
    <property type="project" value="TreeGrafter"/>
</dbReference>
<keyword evidence="6 11" id="KW-0156">Chromatin regulator</keyword>
<dbReference type="InterPro" id="IPR019015">
    <property type="entry name" value="HIRA_B_motif"/>
</dbReference>
<evidence type="ECO:0000256" key="4">
    <source>
        <dbReference type="ARBA" id="ARBA00022574"/>
    </source>
</evidence>
<dbReference type="AlphaFoldDB" id="A0A9W8DTP2"/>
<sequence>MHLSKPDWVQHENDRGAKASIFSLSLHPDGTRLATGALEPRVKIWNTRPMLDPAAEADPSVPRLLATLSAHNGNVLCVAWSHGSGRYLATGSDDCIVLIWELDASPAFGNLGGGAANVENWKVVKRLAGHGSDVTDLAWAPENAYLATCALDSTVCVWDGRTFEMLRKLTLHDGFVKGLTWDPAGKYLASESDDKSLRIWRTSDWQLEAHVTAPLADSSNVTMYRRPSWSPDGAVVVAANAAERLVPLSAVIERETWTSEISLMGHAAPIEVVKFNPVLFRVPDDKAGGLPTAVVAVGSQDRSVSVWTTNNPRVLEVSDATFEHNVTDLDWTPDGLTLMASSYDGTVAVMTFEEHELGQPVSTDETLALLAKHGYQRKAAVPAEGPEQLRLEEAYAVASRTANAQRLARLMGTESPLPAGTPVVNPAAAPIPVAAASPAPVSTSAPPATPLAQRVTITKDGKKRIQPVFLRGMAGEVPPPPPPVLPTPAPLATSTGTPAFNSQPAAAVDLDGPVAAVPLAARAMGNGPGSTVPTSRSVVNSQVYAHSQIRLAVPRIQAHVQRPPNRRTTDRIDAYNEPRGLQPARLILTRENRPLWTAYLPAPVLALAGNERFALAACADGALHFFSAAGRRIFPPFVLEAPASFVDCNGRYALCLTSVGQLYVWDVIGTAAVVTGISVGPLLDLATAPAQADRPTATVTSAHLRPQGTAVLTTSTGQAYLYHQDLRTWLRVVDRWYAGADLALARAPATLGHNTPSGLLAGLQKATARQAVDMGPADEDRPAYADPVRLTQLCRRLDDTQRRAVTMDHLEQQIAASRVLGSPSEYRYWLNVYAKRLADENSQDRVRELCNELLGPLYLPTPPGKAPPVEWEPTVLVSNNTVPT</sequence>
<dbReference type="GO" id="GO:0006338">
    <property type="term" value="P:chromatin remodeling"/>
    <property type="evidence" value="ECO:0007669"/>
    <property type="project" value="InterPro"/>
</dbReference>